<comment type="function">
    <text evidence="7">Involved in signal transduction through the Wnt pathway.</text>
</comment>
<evidence type="ECO:0000256" key="1">
    <source>
        <dbReference type="ARBA" id="ARBA00004123"/>
    </source>
</evidence>
<dbReference type="PROSITE" id="PS50016">
    <property type="entry name" value="ZF_PHD_2"/>
    <property type="match status" value="1"/>
</dbReference>
<dbReference type="SMR" id="A0A7M7GGH6"/>
<comment type="subcellular location">
    <subcellularLocation>
        <location evidence="1">Nucleus</location>
    </subcellularLocation>
</comment>
<evidence type="ECO:0000256" key="7">
    <source>
        <dbReference type="ARBA" id="ARBA00037400"/>
    </source>
</evidence>
<sequence length="446" mass="47994">MMELNGMGMGIGVGVGVGSSPPPSSSSTVNPKKKRRTNTNTAQATQRTPAMQDFVPPPLSGFGDTVVASNPFDDTPQPGLNPAMHNGPQQMHPHHPHHLGNPQMRGMNPLATGNMNPMMPHMSNVNAMNNSTIGNHMGHMGNLPNTNHPPMNNMNPMNNMRPNIPQGSLGPMNNHMNMNHMMNSQISGPAINSPINGMNHNMGSPMGGPIGSPINSMSPNHMTNSTLNVSAMNATNTALSHNAPQPHPNHLNSIRTGLNRPHNMPLTTMSSTVPNAMIGNNQMNNLNMIRSQITNIPNVNMNQRNPLGHMGNPMSNVSNNLSGKSPSHGINIGNAMPQHGLQGPPSLGPKPIPESTGKVYPPDQPMVFNHQNPNAPPISPCGVCHKEVHANDQAILCESGCNFWFHRRCTGLSEIAYDLLMHEVCAEWACDRCMNSKNVSLVKFKP</sequence>
<dbReference type="InterPro" id="IPR052475">
    <property type="entry name" value="Wnt_Signal_Transd_Protein"/>
</dbReference>
<feature type="region of interest" description="Disordered" evidence="9">
    <location>
        <begin position="1"/>
        <end position="54"/>
    </location>
</feature>
<dbReference type="EnsemblMetazoa" id="XM_003427905">
    <property type="protein sequence ID" value="XP_003427953"/>
    <property type="gene ID" value="LOC100677946"/>
</dbReference>
<name>A0A7M7GGH6_NASVI</name>
<evidence type="ECO:0000256" key="5">
    <source>
        <dbReference type="ARBA" id="ARBA00022833"/>
    </source>
</evidence>
<evidence type="ECO:0000256" key="2">
    <source>
        <dbReference type="ARBA" id="ARBA00022687"/>
    </source>
</evidence>
<evidence type="ECO:0000256" key="6">
    <source>
        <dbReference type="ARBA" id="ARBA00023242"/>
    </source>
</evidence>
<keyword evidence="2" id="KW-0879">Wnt signaling pathway</keyword>
<feature type="compositionally biased region" description="Low complexity" evidence="9">
    <location>
        <begin position="38"/>
        <end position="48"/>
    </location>
</feature>
<dbReference type="InterPro" id="IPR019786">
    <property type="entry name" value="Zinc_finger_PHD-type_CS"/>
</dbReference>
<accession>A0A7M7GGH6</accession>
<dbReference type="InterPro" id="IPR019787">
    <property type="entry name" value="Znf_PHD-finger"/>
</dbReference>
<evidence type="ECO:0000313" key="11">
    <source>
        <dbReference type="EnsemblMetazoa" id="XP_003427953"/>
    </source>
</evidence>
<dbReference type="KEGG" id="nvi:100677946"/>
<keyword evidence="6" id="KW-0539">Nucleus</keyword>
<dbReference type="GO" id="GO:0016055">
    <property type="term" value="P:Wnt signaling pathway"/>
    <property type="evidence" value="ECO:0007669"/>
    <property type="project" value="UniProtKB-KW"/>
</dbReference>
<keyword evidence="3" id="KW-0479">Metal-binding</keyword>
<dbReference type="PANTHER" id="PTHR23194:SF16">
    <property type="entry name" value="PROTEIN PYGOPUS"/>
    <property type="match status" value="1"/>
</dbReference>
<dbReference type="AlphaFoldDB" id="A0A7M7GGH6"/>
<feature type="compositionally biased region" description="Gly residues" evidence="9">
    <location>
        <begin position="7"/>
        <end position="17"/>
    </location>
</feature>
<dbReference type="PROSITE" id="PS01359">
    <property type="entry name" value="ZF_PHD_1"/>
    <property type="match status" value="1"/>
</dbReference>
<organism evidence="11 12">
    <name type="scientific">Nasonia vitripennis</name>
    <name type="common">Parasitic wasp</name>
    <dbReference type="NCBI Taxonomy" id="7425"/>
    <lineage>
        <taxon>Eukaryota</taxon>
        <taxon>Metazoa</taxon>
        <taxon>Ecdysozoa</taxon>
        <taxon>Arthropoda</taxon>
        <taxon>Hexapoda</taxon>
        <taxon>Insecta</taxon>
        <taxon>Pterygota</taxon>
        <taxon>Neoptera</taxon>
        <taxon>Endopterygota</taxon>
        <taxon>Hymenoptera</taxon>
        <taxon>Apocrita</taxon>
        <taxon>Proctotrupomorpha</taxon>
        <taxon>Chalcidoidea</taxon>
        <taxon>Pteromalidae</taxon>
        <taxon>Pteromalinae</taxon>
        <taxon>Nasonia</taxon>
    </lineage>
</organism>
<dbReference type="FunFam" id="3.30.40.10:FF:000107">
    <property type="entry name" value="pygopus homolog 1"/>
    <property type="match status" value="1"/>
</dbReference>
<dbReference type="InterPro" id="IPR013083">
    <property type="entry name" value="Znf_RING/FYVE/PHD"/>
</dbReference>
<dbReference type="GO" id="GO:0008270">
    <property type="term" value="F:zinc ion binding"/>
    <property type="evidence" value="ECO:0007669"/>
    <property type="project" value="UniProtKB-KW"/>
</dbReference>
<evidence type="ECO:0000259" key="10">
    <source>
        <dbReference type="PROSITE" id="PS50016"/>
    </source>
</evidence>
<feature type="domain" description="PHD-type" evidence="10">
    <location>
        <begin position="378"/>
        <end position="436"/>
    </location>
</feature>
<keyword evidence="12" id="KW-1185">Reference proteome</keyword>
<dbReference type="PANTHER" id="PTHR23194">
    <property type="entry name" value="PYGOPUS"/>
    <property type="match status" value="1"/>
</dbReference>
<dbReference type="GO" id="GO:0005634">
    <property type="term" value="C:nucleus"/>
    <property type="evidence" value="ECO:0007669"/>
    <property type="project" value="UniProtKB-SubCell"/>
</dbReference>
<evidence type="ECO:0000256" key="4">
    <source>
        <dbReference type="ARBA" id="ARBA00022771"/>
    </source>
</evidence>
<dbReference type="Proteomes" id="UP000002358">
    <property type="component" value="Chromosome 4"/>
</dbReference>
<evidence type="ECO:0000256" key="8">
    <source>
        <dbReference type="PROSITE-ProRule" id="PRU00146"/>
    </source>
</evidence>
<dbReference type="SUPFAM" id="SSF57903">
    <property type="entry name" value="FYVE/PHD zinc finger"/>
    <property type="match status" value="1"/>
</dbReference>
<keyword evidence="5" id="KW-0862">Zinc</keyword>
<dbReference type="InterPro" id="IPR001965">
    <property type="entry name" value="Znf_PHD"/>
</dbReference>
<evidence type="ECO:0000256" key="9">
    <source>
        <dbReference type="SAM" id="MobiDB-lite"/>
    </source>
</evidence>
<dbReference type="Gene3D" id="3.30.40.10">
    <property type="entry name" value="Zinc/RING finger domain, C3HC4 (zinc finger)"/>
    <property type="match status" value="1"/>
</dbReference>
<dbReference type="OrthoDB" id="270215at2759"/>
<proteinExistence type="predicted"/>
<keyword evidence="4 8" id="KW-0863">Zinc-finger</keyword>
<dbReference type="InterPro" id="IPR011011">
    <property type="entry name" value="Znf_FYVE_PHD"/>
</dbReference>
<dbReference type="GeneID" id="100677946"/>
<dbReference type="CDD" id="cd15637">
    <property type="entry name" value="PHD_dPYGO"/>
    <property type="match status" value="1"/>
</dbReference>
<evidence type="ECO:0000313" key="12">
    <source>
        <dbReference type="Proteomes" id="UP000002358"/>
    </source>
</evidence>
<dbReference type="RefSeq" id="XP_003427953.1">
    <property type="nucleotide sequence ID" value="XM_003427905.5"/>
</dbReference>
<dbReference type="CTD" id="43718"/>
<evidence type="ECO:0000256" key="3">
    <source>
        <dbReference type="ARBA" id="ARBA00022723"/>
    </source>
</evidence>
<dbReference type="InParanoid" id="A0A7M7GGH6"/>
<protein>
    <recommendedName>
        <fullName evidence="10">PHD-type domain-containing protein</fullName>
    </recommendedName>
</protein>
<dbReference type="SMART" id="SM00249">
    <property type="entry name" value="PHD"/>
    <property type="match status" value="1"/>
</dbReference>
<reference evidence="11" key="1">
    <citation type="submission" date="2021-01" db="UniProtKB">
        <authorList>
            <consortium name="EnsemblMetazoa"/>
        </authorList>
    </citation>
    <scope>IDENTIFICATION</scope>
</reference>